<proteinExistence type="predicted"/>
<dbReference type="EMBL" id="CM047738">
    <property type="protein sequence ID" value="KAJ0046994.1"/>
    <property type="molecule type" value="Genomic_DNA"/>
</dbReference>
<accession>A0ACC0Z7R3</accession>
<keyword evidence="2" id="KW-1185">Reference proteome</keyword>
<organism evidence="1 2">
    <name type="scientific">Pistacia integerrima</name>
    <dbReference type="NCBI Taxonomy" id="434235"/>
    <lineage>
        <taxon>Eukaryota</taxon>
        <taxon>Viridiplantae</taxon>
        <taxon>Streptophyta</taxon>
        <taxon>Embryophyta</taxon>
        <taxon>Tracheophyta</taxon>
        <taxon>Spermatophyta</taxon>
        <taxon>Magnoliopsida</taxon>
        <taxon>eudicotyledons</taxon>
        <taxon>Gunneridae</taxon>
        <taxon>Pentapetalae</taxon>
        <taxon>rosids</taxon>
        <taxon>malvids</taxon>
        <taxon>Sapindales</taxon>
        <taxon>Anacardiaceae</taxon>
        <taxon>Pistacia</taxon>
    </lineage>
</organism>
<comment type="caution">
    <text evidence="1">The sequence shown here is derived from an EMBL/GenBank/DDBJ whole genome shotgun (WGS) entry which is preliminary data.</text>
</comment>
<protein>
    <submittedName>
        <fullName evidence="1">Uncharacterized protein</fullName>
    </submittedName>
</protein>
<dbReference type="Proteomes" id="UP001163603">
    <property type="component" value="Chromosome 3"/>
</dbReference>
<gene>
    <name evidence="1" type="ORF">Pint_04549</name>
</gene>
<evidence type="ECO:0000313" key="2">
    <source>
        <dbReference type="Proteomes" id="UP001163603"/>
    </source>
</evidence>
<reference evidence="2" key="1">
    <citation type="journal article" date="2023" name="G3 (Bethesda)">
        <title>Genome assembly and association tests identify interacting loci associated with vigor, precocity, and sex in interspecific pistachio rootstocks.</title>
        <authorList>
            <person name="Palmer W."/>
            <person name="Jacygrad E."/>
            <person name="Sagayaradj S."/>
            <person name="Cavanaugh K."/>
            <person name="Han R."/>
            <person name="Bertier L."/>
            <person name="Beede B."/>
            <person name="Kafkas S."/>
            <person name="Golino D."/>
            <person name="Preece J."/>
            <person name="Michelmore R."/>
        </authorList>
    </citation>
    <scope>NUCLEOTIDE SEQUENCE [LARGE SCALE GENOMIC DNA]</scope>
</reference>
<evidence type="ECO:0000313" key="1">
    <source>
        <dbReference type="EMBL" id="KAJ0046994.1"/>
    </source>
</evidence>
<sequence length="228" mass="26379">MLQLRSLSVEGCKDLEQIVVEDDDDHLPVLFPNLSQIHVNWCDKLKCILPISIARGLQLQESDVRQNFQLKEASGHEEKANLMDEKVIMLPQLEELTIVYAPQLKSIFYFENVTEWYGKDIQLPKLRKLLFFGLANLISFCPENCHSTWPALEEFGIHQCPNLTMPFLDQVRVQNLMKEAPKISLKNKGVELTLKPPVEIKCWKSDHFPKVLPLRDEQTVTQQNDIEN</sequence>
<name>A0ACC0Z7R3_9ROSI</name>